<dbReference type="RefSeq" id="XP_031864966.1">
    <property type="nucleotide sequence ID" value="XM_032018942.1"/>
</dbReference>
<organism evidence="1 2">
    <name type="scientific">Venustampulla echinocandica</name>
    <dbReference type="NCBI Taxonomy" id="2656787"/>
    <lineage>
        <taxon>Eukaryota</taxon>
        <taxon>Fungi</taxon>
        <taxon>Dikarya</taxon>
        <taxon>Ascomycota</taxon>
        <taxon>Pezizomycotina</taxon>
        <taxon>Leotiomycetes</taxon>
        <taxon>Helotiales</taxon>
        <taxon>Pleuroascaceae</taxon>
        <taxon>Venustampulla</taxon>
    </lineage>
</organism>
<reference evidence="1 2" key="1">
    <citation type="journal article" date="2018" name="IMA Fungus">
        <title>IMA Genome-F 9: Draft genome sequence of Annulohypoxylon stygium, Aspergillus mulundensis, Berkeleyomyces basicola (syn. Thielaviopsis basicola), Ceratocystis smalleyi, two Cercospora beticola strains, Coleophoma cylindrospora, Fusarium fracticaudum, Phialophora cf. hyalina, and Morchella septimelata.</title>
        <authorList>
            <person name="Wingfield B.D."/>
            <person name="Bills G.F."/>
            <person name="Dong Y."/>
            <person name="Huang W."/>
            <person name="Nel W.J."/>
            <person name="Swalarsk-Parry B.S."/>
            <person name="Vaghefi N."/>
            <person name="Wilken P.M."/>
            <person name="An Z."/>
            <person name="de Beer Z.W."/>
            <person name="De Vos L."/>
            <person name="Chen L."/>
            <person name="Duong T.A."/>
            <person name="Gao Y."/>
            <person name="Hammerbacher A."/>
            <person name="Kikkert J.R."/>
            <person name="Li Y."/>
            <person name="Li H."/>
            <person name="Li K."/>
            <person name="Li Q."/>
            <person name="Liu X."/>
            <person name="Ma X."/>
            <person name="Naidoo K."/>
            <person name="Pethybridge S.J."/>
            <person name="Sun J."/>
            <person name="Steenkamp E.T."/>
            <person name="van der Nest M.A."/>
            <person name="van Wyk S."/>
            <person name="Wingfield M.J."/>
            <person name="Xiong C."/>
            <person name="Yue Q."/>
            <person name="Zhang X."/>
        </authorList>
    </citation>
    <scope>NUCLEOTIDE SEQUENCE [LARGE SCALE GENOMIC DNA]</scope>
    <source>
        <strain evidence="1 2">BP 5553</strain>
    </source>
</reference>
<proteinExistence type="predicted"/>
<evidence type="ECO:0000313" key="1">
    <source>
        <dbReference type="EMBL" id="RDL30441.1"/>
    </source>
</evidence>
<protein>
    <submittedName>
        <fullName evidence="1">Uncharacterized protein</fullName>
    </submittedName>
</protein>
<dbReference type="STRING" id="2656787.A0A370T9Y3"/>
<accession>A0A370T9Y3</accession>
<evidence type="ECO:0000313" key="2">
    <source>
        <dbReference type="Proteomes" id="UP000254866"/>
    </source>
</evidence>
<dbReference type="Proteomes" id="UP000254866">
    <property type="component" value="Unassembled WGS sequence"/>
</dbReference>
<dbReference type="PANTHER" id="PTHR33488">
    <property type="entry name" value="ZGC:162509"/>
    <property type="match status" value="1"/>
</dbReference>
<dbReference type="GeneID" id="43603168"/>
<name>A0A370T9Y3_9HELO</name>
<comment type="caution">
    <text evidence="1">The sequence shown here is derived from an EMBL/GenBank/DDBJ whole genome shotgun (WGS) entry which is preliminary data.</text>
</comment>
<sequence length="737" mass="80068">MSSREEQASQLARVDAILGQEQGEIGKLQDKVVSDQGFLYGNWAELLSAAPLSLTAIGNCFIAASSPLASSINLKEPNGGFKFLGQTSLRAGLVQTSDAGTFAFLNAQARFDTITLISGKMFETVERIVMLLNDPGSAKVLLRPTMQRLKKGADECAASARDMDGDFEKWLQLISELHIATVQGTTDVDEKILTNQIALAMDIAIEGKTKEVAETAKVMVDKITGELDTARELYKKAVKSMPSGWEMIAQSFVSQLANTMNSTIRTALPAMLSVTGASAVSAAGMNIFGNEAGQDTSAHAGPNFEALIRPKDSDDPAYTRIHTTVDFVRGLKSILTSGEDGGVDWSHVTVTDSSDKGGLTYVLGMLDVAERTFPPSESEPSRSYMEIVQTSIRIGKELQAEGRKSTEISWKAPEKNSPQVVGWQSEMLKIFSFAVSLDSTAKTIFGIPERPNQPVSTSQSGNAAGSNATVASQIIDAHVTLVTQTQTVYLDTQKQYVETQKYLIQIQTEVAKIAGEMAKLQAESVSLEEIKSILSKSIDCLTTMKIQVAKLVTFFDGIAGLVDFAIEHEVIPFIDDLNAFTGDEKEVLITGYTFSDLSRQIISTMAMTMRFYFSIFMDVGKMYGEVSRKHIMPGVELCNQLGVPSNIDAKMRALFEFTKNSQEGVNRIVQAKQDEILDNIKPRALEAARNVEFLPPSVEVRAIVESGARVVSDAAIKGLESHKSLIIRPFGSLAQVI</sequence>
<keyword evidence="2" id="KW-1185">Reference proteome</keyword>
<gene>
    <name evidence="1" type="ORF">BP5553_10319</name>
</gene>
<dbReference type="PANTHER" id="PTHR33488:SF2">
    <property type="entry name" value="EARLY ENDOSOME ANTIGEN 1-LIKE"/>
    <property type="match status" value="1"/>
</dbReference>
<dbReference type="EMBL" id="NPIC01000015">
    <property type="protein sequence ID" value="RDL30441.1"/>
    <property type="molecule type" value="Genomic_DNA"/>
</dbReference>
<dbReference type="AlphaFoldDB" id="A0A370T9Y3"/>
<dbReference type="OrthoDB" id="5406275at2759"/>